<evidence type="ECO:0000256" key="1">
    <source>
        <dbReference type="ARBA" id="ARBA00004123"/>
    </source>
</evidence>
<dbReference type="PROSITE" id="PS51847">
    <property type="entry name" value="SMP"/>
    <property type="match status" value="1"/>
</dbReference>
<keyword evidence="17" id="KW-0137">Centromere</keyword>
<keyword evidence="13" id="KW-0496">Mitochondrion</keyword>
<evidence type="ECO:0000256" key="14">
    <source>
        <dbReference type="ARBA" id="ARBA00023136"/>
    </source>
</evidence>
<accession>A0AAF0J4P5</accession>
<dbReference type="PANTHER" id="PTHR28204:SF1">
    <property type="entry name" value="MITOCHONDRIAL DISTRIBUTION AND MORPHOLOGY PROTEIN 12"/>
    <property type="match status" value="1"/>
</dbReference>
<keyword evidence="16" id="KW-0131">Cell cycle</keyword>
<keyword evidence="6" id="KW-0132">Cell division</keyword>
<keyword evidence="5" id="KW-0158">Chromosome</keyword>
<dbReference type="EMBL" id="CP119877">
    <property type="protein sequence ID" value="WFD33642.1"/>
    <property type="molecule type" value="Genomic_DNA"/>
</dbReference>
<evidence type="ECO:0000256" key="17">
    <source>
        <dbReference type="ARBA" id="ARBA00023328"/>
    </source>
</evidence>
<dbReference type="EC" id="1.14.18.1" evidence="20"/>
<feature type="domain" description="SMP-LTD" evidence="19">
    <location>
        <begin position="192"/>
        <end position="470"/>
    </location>
</feature>
<keyword evidence="18" id="KW-0175">Coiled coil</keyword>
<dbReference type="GO" id="GO:0051301">
    <property type="term" value="P:cell division"/>
    <property type="evidence" value="ECO:0007669"/>
    <property type="project" value="UniProtKB-KW"/>
</dbReference>
<reference evidence="20" key="1">
    <citation type="submission" date="2023-03" db="EMBL/GenBank/DDBJ databases">
        <title>Mating type loci evolution in Malassezia.</title>
        <authorList>
            <person name="Coelho M.A."/>
        </authorList>
    </citation>
    <scope>NUCLEOTIDE SEQUENCE</scope>
    <source>
        <strain evidence="20">CBS 11721</strain>
    </source>
</reference>
<keyword evidence="21" id="KW-1185">Reference proteome</keyword>
<dbReference type="Pfam" id="PF26544">
    <property type="entry name" value="Mdm12"/>
    <property type="match status" value="1"/>
</dbReference>
<keyword evidence="9" id="KW-0256">Endoplasmic reticulum</keyword>
<evidence type="ECO:0000256" key="8">
    <source>
        <dbReference type="ARBA" id="ARBA00022787"/>
    </source>
</evidence>
<dbReference type="GO" id="GO:0007005">
    <property type="term" value="P:mitochondrion organization"/>
    <property type="evidence" value="ECO:0007669"/>
    <property type="project" value="InterPro"/>
</dbReference>
<evidence type="ECO:0000256" key="18">
    <source>
        <dbReference type="SAM" id="Coils"/>
    </source>
</evidence>
<keyword evidence="11" id="KW-0445">Lipid transport</keyword>
<evidence type="ECO:0000256" key="4">
    <source>
        <dbReference type="ARBA" id="ARBA00022448"/>
    </source>
</evidence>
<evidence type="ECO:0000256" key="12">
    <source>
        <dbReference type="ARBA" id="ARBA00023121"/>
    </source>
</evidence>
<keyword evidence="4" id="KW-0813">Transport</keyword>
<evidence type="ECO:0000256" key="15">
    <source>
        <dbReference type="ARBA" id="ARBA00023242"/>
    </source>
</evidence>
<evidence type="ECO:0000256" key="10">
    <source>
        <dbReference type="ARBA" id="ARBA00022838"/>
    </source>
</evidence>
<organism evidence="20 21">
    <name type="scientific">Malassezia cuniculi</name>
    <dbReference type="NCBI Taxonomy" id="948313"/>
    <lineage>
        <taxon>Eukaryota</taxon>
        <taxon>Fungi</taxon>
        <taxon>Dikarya</taxon>
        <taxon>Basidiomycota</taxon>
        <taxon>Ustilaginomycotina</taxon>
        <taxon>Malasseziomycetes</taxon>
        <taxon>Malasseziales</taxon>
        <taxon>Malasseziaceae</taxon>
        <taxon>Malassezia</taxon>
    </lineage>
</organism>
<evidence type="ECO:0000256" key="16">
    <source>
        <dbReference type="ARBA" id="ARBA00023306"/>
    </source>
</evidence>
<dbReference type="PANTHER" id="PTHR28204">
    <property type="entry name" value="MITOCHONDRIAL DISTRIBUTION AND MORPHOLOGY PROTEIN 12"/>
    <property type="match status" value="1"/>
</dbReference>
<dbReference type="GO" id="GO:1990456">
    <property type="term" value="P:mitochondrion-endoplasmic reticulum membrane tethering"/>
    <property type="evidence" value="ECO:0007669"/>
    <property type="project" value="TreeGrafter"/>
</dbReference>
<dbReference type="Proteomes" id="UP001219933">
    <property type="component" value="Chromosome 1"/>
</dbReference>
<keyword evidence="20" id="KW-0560">Oxidoreductase</keyword>
<protein>
    <submittedName>
        <fullName evidence="20">Tyrosinase</fullName>
        <ecNumber evidence="20">1.14.18.1</ecNumber>
    </submittedName>
</protein>
<dbReference type="GO" id="GO:0032865">
    <property type="term" value="C:ERMES complex"/>
    <property type="evidence" value="ECO:0007669"/>
    <property type="project" value="InterPro"/>
</dbReference>
<keyword evidence="14" id="KW-0472">Membrane</keyword>
<dbReference type="Pfam" id="PF03980">
    <property type="entry name" value="Nnf1"/>
    <property type="match status" value="1"/>
</dbReference>
<evidence type="ECO:0000256" key="6">
    <source>
        <dbReference type="ARBA" id="ARBA00022618"/>
    </source>
</evidence>
<keyword evidence="7" id="KW-0498">Mitosis</keyword>
<evidence type="ECO:0000256" key="5">
    <source>
        <dbReference type="ARBA" id="ARBA00022454"/>
    </source>
</evidence>
<evidence type="ECO:0000256" key="13">
    <source>
        <dbReference type="ARBA" id="ARBA00023128"/>
    </source>
</evidence>
<keyword evidence="15" id="KW-0539">Nucleus</keyword>
<evidence type="ECO:0000256" key="2">
    <source>
        <dbReference type="ARBA" id="ARBA00004370"/>
    </source>
</evidence>
<comment type="subcellular location">
    <subcellularLocation>
        <location evidence="3">Chromosome</location>
        <location evidence="3">Centromere</location>
        <location evidence="3">Kinetochore</location>
    </subcellularLocation>
    <subcellularLocation>
        <location evidence="2">Membrane</location>
    </subcellularLocation>
    <subcellularLocation>
        <location evidence="1">Nucleus</location>
    </subcellularLocation>
</comment>
<dbReference type="AlphaFoldDB" id="A0AAF0J4P5"/>
<dbReference type="GO" id="GO:0005634">
    <property type="term" value="C:nucleus"/>
    <property type="evidence" value="ECO:0007669"/>
    <property type="project" value="UniProtKB-SubCell"/>
</dbReference>
<dbReference type="InterPro" id="IPR007128">
    <property type="entry name" value="PMF1/Nnf1"/>
</dbReference>
<dbReference type="GO" id="GO:0015914">
    <property type="term" value="P:phospholipid transport"/>
    <property type="evidence" value="ECO:0007669"/>
    <property type="project" value="TreeGrafter"/>
</dbReference>
<sequence length="470" mass="51982">MESLGGANPRLERMRAALDKFLELIDHKANQKNFAIALPGVDPKVVESARVKFVHDLKEAIKGDLASLIDKYELDTRLGQLHNIAHEADERQKQAYPSATSSASSAATHKDIWRPDIDVATAVRARVDADAEPRIAALTAELEQLQAANNAARARVEELEQQAAQMQEDTAAALALVDQLVAHMSHDPAYYMSIDLDWPLLTKELSGRLHERINGLFAGIELPEYLGELTLQSFDLGSDAPNVRLARIGDVWPEFRDAAMAGSVAAPSSQPASRRLRTFRQYDDDMPQSVDWETHSMSEADESMTSSWSFASEDMAMPRAASRPMSLTSLPDAQIHVAVHWPTTSIRAVFTGSLQMYYSDARLLSLPLTLTLTALEFVAQIVVAADADTDSIYITIVEDESTSALLQQPVPWQARRRSSKLNRILPYLAFDSRVGEPEKHVLENVVKVEKFAGDVIRQVLESELCSCPIP</sequence>
<keyword evidence="10" id="KW-0995">Kinetochore</keyword>
<name>A0AAF0J4P5_9BASI</name>
<dbReference type="InterPro" id="IPR027532">
    <property type="entry name" value="Mdm12"/>
</dbReference>
<evidence type="ECO:0000313" key="21">
    <source>
        <dbReference type="Proteomes" id="UP001219933"/>
    </source>
</evidence>
<dbReference type="GO" id="GO:0008289">
    <property type="term" value="F:lipid binding"/>
    <property type="evidence" value="ECO:0007669"/>
    <property type="project" value="UniProtKB-KW"/>
</dbReference>
<evidence type="ECO:0000259" key="19">
    <source>
        <dbReference type="PROSITE" id="PS51847"/>
    </source>
</evidence>
<proteinExistence type="predicted"/>
<dbReference type="InterPro" id="IPR031468">
    <property type="entry name" value="SMP_LBD"/>
</dbReference>
<evidence type="ECO:0000313" key="20">
    <source>
        <dbReference type="EMBL" id="WFD33642.1"/>
    </source>
</evidence>
<keyword evidence="12" id="KW-0446">Lipid-binding</keyword>
<gene>
    <name evidence="20" type="ORF">MCUN1_000455</name>
</gene>
<dbReference type="GO" id="GO:0004503">
    <property type="term" value="F:tyrosinase activity"/>
    <property type="evidence" value="ECO:0007669"/>
    <property type="project" value="UniProtKB-EC"/>
</dbReference>
<evidence type="ECO:0000256" key="3">
    <source>
        <dbReference type="ARBA" id="ARBA00004629"/>
    </source>
</evidence>
<feature type="coiled-coil region" evidence="18">
    <location>
        <begin position="135"/>
        <end position="176"/>
    </location>
</feature>
<evidence type="ECO:0000256" key="9">
    <source>
        <dbReference type="ARBA" id="ARBA00022824"/>
    </source>
</evidence>
<evidence type="ECO:0000256" key="7">
    <source>
        <dbReference type="ARBA" id="ARBA00022776"/>
    </source>
</evidence>
<dbReference type="GO" id="GO:0000444">
    <property type="term" value="C:MIS12/MIND type complex"/>
    <property type="evidence" value="ECO:0007669"/>
    <property type="project" value="InterPro"/>
</dbReference>
<keyword evidence="8" id="KW-1000">Mitochondrion outer membrane</keyword>
<evidence type="ECO:0000256" key="11">
    <source>
        <dbReference type="ARBA" id="ARBA00023055"/>
    </source>
</evidence>